<dbReference type="RefSeq" id="WP_042542813.1">
    <property type="nucleotide sequence ID" value="NZ_JXSQ01000002.1"/>
</dbReference>
<keyword evidence="2" id="KW-0560">Oxidoreductase</keyword>
<evidence type="ECO:0000256" key="2">
    <source>
        <dbReference type="ARBA" id="ARBA00023002"/>
    </source>
</evidence>
<evidence type="ECO:0000256" key="3">
    <source>
        <dbReference type="RuleBase" id="RU000363"/>
    </source>
</evidence>
<dbReference type="Pfam" id="PF00106">
    <property type="entry name" value="adh_short"/>
    <property type="match status" value="1"/>
</dbReference>
<comment type="similarity">
    <text evidence="1 3">Belongs to the short-chain dehydrogenases/reductases (SDR) family.</text>
</comment>
<dbReference type="GO" id="GO:0016616">
    <property type="term" value="F:oxidoreductase activity, acting on the CH-OH group of donors, NAD or NADP as acceptor"/>
    <property type="evidence" value="ECO:0007669"/>
    <property type="project" value="TreeGrafter"/>
</dbReference>
<dbReference type="PRINTS" id="PR00081">
    <property type="entry name" value="GDHRDH"/>
</dbReference>
<dbReference type="FunFam" id="3.40.50.720:FF:000084">
    <property type="entry name" value="Short-chain dehydrogenase reductase"/>
    <property type="match status" value="1"/>
</dbReference>
<dbReference type="PANTHER" id="PTHR42760">
    <property type="entry name" value="SHORT-CHAIN DEHYDROGENASES/REDUCTASES FAMILY MEMBER"/>
    <property type="match status" value="1"/>
</dbReference>
<dbReference type="PANTHER" id="PTHR42760:SF133">
    <property type="entry name" value="3-OXOACYL-[ACYL-CARRIER-PROTEIN] REDUCTASE"/>
    <property type="match status" value="1"/>
</dbReference>
<dbReference type="AlphaFoldDB" id="A0A0D0I1D5"/>
<dbReference type="InterPro" id="IPR020904">
    <property type="entry name" value="Sc_DH/Rdtase_CS"/>
</dbReference>
<dbReference type="Gene3D" id="3.40.50.720">
    <property type="entry name" value="NAD(P)-binding Rossmann-like Domain"/>
    <property type="match status" value="1"/>
</dbReference>
<proteinExistence type="inferred from homology"/>
<evidence type="ECO:0000313" key="4">
    <source>
        <dbReference type="EMBL" id="KIP53536.1"/>
    </source>
</evidence>
<dbReference type="EMBL" id="JXSQ01000002">
    <property type="protein sequence ID" value="KIP53536.1"/>
    <property type="molecule type" value="Genomic_DNA"/>
</dbReference>
<keyword evidence="5" id="KW-1185">Reference proteome</keyword>
<reference evidence="4 5" key="1">
    <citation type="submission" date="2015-01" db="EMBL/GenBank/DDBJ databases">
        <title>Draft genome sequence of Leucobacter komagatae strain VKM ST2845.</title>
        <authorList>
            <person name="Karlyshev A.V."/>
            <person name="Kudryashova E.B."/>
        </authorList>
    </citation>
    <scope>NUCLEOTIDE SEQUENCE [LARGE SCALE GENOMIC DNA]</scope>
    <source>
        <strain evidence="4 5">VKM ST2845</strain>
    </source>
</reference>
<sequence>MTNPKNAGTDRPHGGQSYIDLAGKVAIVTGGGAGMGRAISQLLATHGATVVVADISLAGAEETANSIVSDGGNASAVLLNVTDEDQVGEVTSWVAETYGRIDFVYNNAGITTLKNIEDMPLAEWQRVFDVNCTGIFLMSRAVIPIMRAQGHGRIINTASSAGKSVVPMQSHYAATKSAVIGFTRSLAIELKDDGILVNCFCPGRVLTEMSKREAVEFEAATGTPAAEVLAEWGSMVPLGGTWLMPEDIAKVAIMLASEYTEKMTGQAINITGGEILH</sequence>
<dbReference type="OrthoDB" id="7064009at2"/>
<name>A0A0D0I1D5_9MICO</name>
<evidence type="ECO:0000256" key="1">
    <source>
        <dbReference type="ARBA" id="ARBA00006484"/>
    </source>
</evidence>
<dbReference type="CDD" id="cd05233">
    <property type="entry name" value="SDR_c"/>
    <property type="match status" value="1"/>
</dbReference>
<dbReference type="InterPro" id="IPR036291">
    <property type="entry name" value="NAD(P)-bd_dom_sf"/>
</dbReference>
<dbReference type="SUPFAM" id="SSF51735">
    <property type="entry name" value="NAD(P)-binding Rossmann-fold domains"/>
    <property type="match status" value="1"/>
</dbReference>
<accession>A0A0D0I1D5</accession>
<dbReference type="Proteomes" id="UP000032120">
    <property type="component" value="Unassembled WGS sequence"/>
</dbReference>
<protein>
    <submittedName>
        <fullName evidence="4">Uncharacterized protein</fullName>
    </submittedName>
</protein>
<evidence type="ECO:0000313" key="5">
    <source>
        <dbReference type="Proteomes" id="UP000032120"/>
    </source>
</evidence>
<organism evidence="4 5">
    <name type="scientific">Leucobacter komagatae</name>
    <dbReference type="NCBI Taxonomy" id="55969"/>
    <lineage>
        <taxon>Bacteria</taxon>
        <taxon>Bacillati</taxon>
        <taxon>Actinomycetota</taxon>
        <taxon>Actinomycetes</taxon>
        <taxon>Micrococcales</taxon>
        <taxon>Microbacteriaceae</taxon>
        <taxon>Leucobacter</taxon>
    </lineage>
</organism>
<dbReference type="PRINTS" id="PR00080">
    <property type="entry name" value="SDRFAMILY"/>
</dbReference>
<dbReference type="InterPro" id="IPR002347">
    <property type="entry name" value="SDR_fam"/>
</dbReference>
<comment type="caution">
    <text evidence="4">The sequence shown here is derived from an EMBL/GenBank/DDBJ whole genome shotgun (WGS) entry which is preliminary data.</text>
</comment>
<gene>
    <name evidence="4" type="ORF">SD72_02305</name>
</gene>
<dbReference type="PROSITE" id="PS00061">
    <property type="entry name" value="ADH_SHORT"/>
    <property type="match status" value="1"/>
</dbReference>